<gene>
    <name evidence="2" type="ORF">GCM10008179_01140</name>
</gene>
<dbReference type="RefSeq" id="WP_271166740.1">
    <property type="nucleotide sequence ID" value="NZ_BSFI01000001.1"/>
</dbReference>
<keyword evidence="3" id="KW-1185">Reference proteome</keyword>
<evidence type="ECO:0000313" key="3">
    <source>
        <dbReference type="Proteomes" id="UP001143372"/>
    </source>
</evidence>
<dbReference type="Gene3D" id="3.30.160.150">
    <property type="entry name" value="Lipoprotein like domain"/>
    <property type="match status" value="1"/>
</dbReference>
<evidence type="ECO:0000256" key="1">
    <source>
        <dbReference type="SAM" id="SignalP"/>
    </source>
</evidence>
<dbReference type="PROSITE" id="PS51257">
    <property type="entry name" value="PROKAR_LIPOPROTEIN"/>
    <property type="match status" value="1"/>
</dbReference>
<reference evidence="2" key="2">
    <citation type="submission" date="2023-01" db="EMBL/GenBank/DDBJ databases">
        <authorList>
            <person name="Sun Q."/>
            <person name="Evtushenko L."/>
        </authorList>
    </citation>
    <scope>NUCLEOTIDE SEQUENCE</scope>
    <source>
        <strain evidence="2">VKM B-2347</strain>
    </source>
</reference>
<feature type="chain" id="PRO_5040820873" description="LPS-assembly lipoprotein" evidence="1">
    <location>
        <begin position="32"/>
        <end position="182"/>
    </location>
</feature>
<dbReference type="GO" id="GO:0043165">
    <property type="term" value="P:Gram-negative-bacterium-type cell outer membrane assembly"/>
    <property type="evidence" value="ECO:0007669"/>
    <property type="project" value="InterPro"/>
</dbReference>
<dbReference type="GO" id="GO:0019867">
    <property type="term" value="C:outer membrane"/>
    <property type="evidence" value="ECO:0007669"/>
    <property type="project" value="InterPro"/>
</dbReference>
<organism evidence="2 3">
    <name type="scientific">Hansschlegelia plantiphila</name>
    <dbReference type="NCBI Taxonomy" id="374655"/>
    <lineage>
        <taxon>Bacteria</taxon>
        <taxon>Pseudomonadati</taxon>
        <taxon>Pseudomonadota</taxon>
        <taxon>Alphaproteobacteria</taxon>
        <taxon>Hyphomicrobiales</taxon>
        <taxon>Methylopilaceae</taxon>
        <taxon>Hansschlegelia</taxon>
    </lineage>
</organism>
<evidence type="ECO:0008006" key="4">
    <source>
        <dbReference type="Google" id="ProtNLM"/>
    </source>
</evidence>
<name>A0A9W6MU56_9HYPH</name>
<dbReference type="EMBL" id="BSFI01000001">
    <property type="protein sequence ID" value="GLK66476.1"/>
    <property type="molecule type" value="Genomic_DNA"/>
</dbReference>
<protein>
    <recommendedName>
        <fullName evidence="4">LPS-assembly lipoprotein</fullName>
    </recommendedName>
</protein>
<sequence>MSSPDPRLLRRLGTALCLSLLLSGCFRPVYGDVSTTTGPTKSEGVDVERRMKSVEVKQIEGRVGGKIRDELIFMLRGGAGPEPVVYRLEIKRLIEQGQSAVVDPLSGVSETRTISLNANFVLTPAGSLDPVITGNAVASATYFAGLQRFANIRAERDAEDRAAVQIAERIRARLQAYLVTGK</sequence>
<comment type="caution">
    <text evidence="2">The sequence shown here is derived from an EMBL/GenBank/DDBJ whole genome shotgun (WGS) entry which is preliminary data.</text>
</comment>
<feature type="signal peptide" evidence="1">
    <location>
        <begin position="1"/>
        <end position="31"/>
    </location>
</feature>
<accession>A0A9W6MU56</accession>
<dbReference type="Proteomes" id="UP001143372">
    <property type="component" value="Unassembled WGS sequence"/>
</dbReference>
<dbReference type="Pfam" id="PF04390">
    <property type="entry name" value="LptE"/>
    <property type="match status" value="1"/>
</dbReference>
<keyword evidence="1" id="KW-0732">Signal</keyword>
<reference evidence="2" key="1">
    <citation type="journal article" date="2014" name="Int. J. Syst. Evol. Microbiol.">
        <title>Complete genome sequence of Corynebacterium casei LMG S-19264T (=DSM 44701T), isolated from a smear-ripened cheese.</title>
        <authorList>
            <consortium name="US DOE Joint Genome Institute (JGI-PGF)"/>
            <person name="Walter F."/>
            <person name="Albersmeier A."/>
            <person name="Kalinowski J."/>
            <person name="Ruckert C."/>
        </authorList>
    </citation>
    <scope>NUCLEOTIDE SEQUENCE</scope>
    <source>
        <strain evidence="2">VKM B-2347</strain>
    </source>
</reference>
<evidence type="ECO:0000313" key="2">
    <source>
        <dbReference type="EMBL" id="GLK66476.1"/>
    </source>
</evidence>
<dbReference type="AlphaFoldDB" id="A0A9W6MU56"/>
<dbReference type="InterPro" id="IPR007485">
    <property type="entry name" value="LPS_assembly_LptE"/>
</dbReference>
<proteinExistence type="predicted"/>